<dbReference type="SUPFAM" id="SSF55021">
    <property type="entry name" value="ACT-like"/>
    <property type="match status" value="1"/>
</dbReference>
<reference evidence="2" key="2">
    <citation type="submission" date="2010-03" db="EMBL/GenBank/DDBJ databases">
        <authorList>
            <person name="Pajon A."/>
        </authorList>
    </citation>
    <scope>NUCLEOTIDE SEQUENCE</scope>
    <source>
        <strain evidence="2">Type strain: 18P13</strain>
    </source>
</reference>
<dbReference type="EC" id="5.4.99.5" evidence="2"/>
<proteinExistence type="predicted"/>
<dbReference type="PIRSF" id="PIRSF025624">
    <property type="entry name" value="ACT_PheB"/>
    <property type="match status" value="1"/>
</dbReference>
<evidence type="ECO:0000313" key="2">
    <source>
        <dbReference type="EMBL" id="CBL17737.1"/>
    </source>
</evidence>
<dbReference type="PROSITE" id="PS51671">
    <property type="entry name" value="ACT"/>
    <property type="match status" value="1"/>
</dbReference>
<keyword evidence="3" id="KW-1185">Reference proteome</keyword>
<protein>
    <submittedName>
        <fullName evidence="2">ACT domain-containing protein</fullName>
        <ecNumber evidence="2">5.4.99.5</ecNumber>
    </submittedName>
</protein>
<name>D4LDP2_RUMC1</name>
<dbReference type="InterPro" id="IPR008310">
    <property type="entry name" value="UPF0735_ACT_dom-cont"/>
</dbReference>
<reference evidence="2" key="1">
    <citation type="submission" date="2010-03" db="EMBL/GenBank/DDBJ databases">
        <title>The genome sequence of Ruminococcus sp. 18P13.</title>
        <authorList>
            <consortium name="metaHIT consortium -- http://www.metahit.eu/"/>
            <person name="Pajon A."/>
            <person name="Turner K."/>
            <person name="Parkhill J."/>
            <person name="Bernalier A."/>
        </authorList>
    </citation>
    <scope>NUCLEOTIDE SEQUENCE [LARGE SCALE GENOMIC DNA]</scope>
    <source>
        <strain evidence="2">Type strain: 18P13</strain>
    </source>
</reference>
<dbReference type="RefSeq" id="WP_015558643.1">
    <property type="nucleotide sequence ID" value="NC_021039.1"/>
</dbReference>
<sequence length="147" mass="16072">MNEQRRLIVVDSSVLPEVILKVLAVKKLLASREEKSSASACKRIGISRSAYYKYRDSVFSYDDKMTKRILTLSALLRDEPGILSSVLVTLHACEANILTVNQNIPMDGVAAVTISLRLSGGNEGALQLRTRIAQLKGVVDVKLLSGE</sequence>
<dbReference type="BioCyc" id="RCHA213810:RUM_RS08065-MONOMER"/>
<dbReference type="EMBL" id="FP929052">
    <property type="protein sequence ID" value="CBL17737.1"/>
    <property type="molecule type" value="Genomic_DNA"/>
</dbReference>
<feature type="domain" description="ACT" evidence="1">
    <location>
        <begin position="71"/>
        <end position="146"/>
    </location>
</feature>
<dbReference type="NCBIfam" id="NF003361">
    <property type="entry name" value="PRK04435.1"/>
    <property type="match status" value="1"/>
</dbReference>
<dbReference type="GO" id="GO:0004106">
    <property type="term" value="F:chorismate mutase activity"/>
    <property type="evidence" value="ECO:0007669"/>
    <property type="project" value="UniProtKB-EC"/>
</dbReference>
<dbReference type="Proteomes" id="UP000007054">
    <property type="component" value="Chromosome"/>
</dbReference>
<dbReference type="AlphaFoldDB" id="D4LDP2"/>
<dbReference type="KEGG" id="rch:RUM_16580"/>
<gene>
    <name evidence="2" type="ordered locus">RUM_16580</name>
</gene>
<organism evidence="2 3">
    <name type="scientific">Ruminococcus champanellensis (strain DSM 18848 / JCM 17042 / KCTC 15320 / 18P13)</name>
    <dbReference type="NCBI Taxonomy" id="213810"/>
    <lineage>
        <taxon>Bacteria</taxon>
        <taxon>Bacillati</taxon>
        <taxon>Bacillota</taxon>
        <taxon>Clostridia</taxon>
        <taxon>Eubacteriales</taxon>
        <taxon>Oscillospiraceae</taxon>
        <taxon>Ruminococcus</taxon>
    </lineage>
</organism>
<evidence type="ECO:0000313" key="3">
    <source>
        <dbReference type="Proteomes" id="UP000007054"/>
    </source>
</evidence>
<dbReference type="PATRIC" id="fig|213810.4.peg.1557"/>
<accession>D4LDP2</accession>
<dbReference type="HOGENOM" id="CLU_128147_0_0_9"/>
<keyword evidence="2" id="KW-0413">Isomerase</keyword>
<dbReference type="GeneID" id="83156368"/>
<dbReference type="InterPro" id="IPR045865">
    <property type="entry name" value="ACT-like_dom_sf"/>
</dbReference>
<dbReference type="InterPro" id="IPR002912">
    <property type="entry name" value="ACT_dom"/>
</dbReference>
<evidence type="ECO:0000259" key="1">
    <source>
        <dbReference type="PROSITE" id="PS51671"/>
    </source>
</evidence>
<dbReference type="STRING" id="213810.RUM_16580"/>